<dbReference type="EMBL" id="BQNB010015498">
    <property type="protein sequence ID" value="GJT40724.1"/>
    <property type="molecule type" value="Genomic_DNA"/>
</dbReference>
<proteinExistence type="predicted"/>
<evidence type="ECO:0000313" key="3">
    <source>
        <dbReference type="Proteomes" id="UP001151760"/>
    </source>
</evidence>
<sequence>MNPGEKWEQRGAPINRCNWDSWSDRHRDSDNPGIAEEMGSDTGNMSKSPDFFRQAGFDRIWPTPRTAGYNIFMDWQSELSI</sequence>
<gene>
    <name evidence="2" type="ORF">Tco_0940589</name>
</gene>
<feature type="region of interest" description="Disordered" evidence="1">
    <location>
        <begin position="1"/>
        <end position="49"/>
    </location>
</feature>
<accession>A0ABQ5DUI1</accession>
<evidence type="ECO:0000256" key="1">
    <source>
        <dbReference type="SAM" id="MobiDB-lite"/>
    </source>
</evidence>
<organism evidence="2 3">
    <name type="scientific">Tanacetum coccineum</name>
    <dbReference type="NCBI Taxonomy" id="301880"/>
    <lineage>
        <taxon>Eukaryota</taxon>
        <taxon>Viridiplantae</taxon>
        <taxon>Streptophyta</taxon>
        <taxon>Embryophyta</taxon>
        <taxon>Tracheophyta</taxon>
        <taxon>Spermatophyta</taxon>
        <taxon>Magnoliopsida</taxon>
        <taxon>eudicotyledons</taxon>
        <taxon>Gunneridae</taxon>
        <taxon>Pentapetalae</taxon>
        <taxon>asterids</taxon>
        <taxon>campanulids</taxon>
        <taxon>Asterales</taxon>
        <taxon>Asteraceae</taxon>
        <taxon>Asteroideae</taxon>
        <taxon>Anthemideae</taxon>
        <taxon>Anthemidinae</taxon>
        <taxon>Tanacetum</taxon>
    </lineage>
</organism>
<dbReference type="Proteomes" id="UP001151760">
    <property type="component" value="Unassembled WGS sequence"/>
</dbReference>
<name>A0ABQ5DUI1_9ASTR</name>
<comment type="caution">
    <text evidence="2">The sequence shown here is derived from an EMBL/GenBank/DDBJ whole genome shotgun (WGS) entry which is preliminary data.</text>
</comment>
<reference evidence="2" key="2">
    <citation type="submission" date="2022-01" db="EMBL/GenBank/DDBJ databases">
        <authorList>
            <person name="Yamashiro T."/>
            <person name="Shiraishi A."/>
            <person name="Satake H."/>
            <person name="Nakayama K."/>
        </authorList>
    </citation>
    <scope>NUCLEOTIDE SEQUENCE</scope>
</reference>
<protein>
    <submittedName>
        <fullName evidence="2">Uncharacterized protein</fullName>
    </submittedName>
</protein>
<evidence type="ECO:0000313" key="2">
    <source>
        <dbReference type="EMBL" id="GJT40724.1"/>
    </source>
</evidence>
<keyword evidence="3" id="KW-1185">Reference proteome</keyword>
<reference evidence="2" key="1">
    <citation type="journal article" date="2022" name="Int. J. Mol. Sci.">
        <title>Draft Genome of Tanacetum Coccineum: Genomic Comparison of Closely Related Tanacetum-Family Plants.</title>
        <authorList>
            <person name="Yamashiro T."/>
            <person name="Shiraishi A."/>
            <person name="Nakayama K."/>
            <person name="Satake H."/>
        </authorList>
    </citation>
    <scope>NUCLEOTIDE SEQUENCE</scope>
</reference>